<dbReference type="Pfam" id="PF00097">
    <property type="entry name" value="zf-C3HC4"/>
    <property type="match status" value="1"/>
</dbReference>
<evidence type="ECO:0000256" key="2">
    <source>
        <dbReference type="ARBA" id="ARBA00022723"/>
    </source>
</evidence>
<keyword evidence="11" id="KW-1185">Reference proteome</keyword>
<evidence type="ECO:0000256" key="3">
    <source>
        <dbReference type="ARBA" id="ARBA00022737"/>
    </source>
</evidence>
<evidence type="ECO:0000256" key="6">
    <source>
        <dbReference type="ARBA" id="ARBA00022833"/>
    </source>
</evidence>
<evidence type="ECO:0000256" key="1">
    <source>
        <dbReference type="ARBA" id="ARBA00022679"/>
    </source>
</evidence>
<dbReference type="PROSITE" id="PS50089">
    <property type="entry name" value="ZF_RING_2"/>
    <property type="match status" value="1"/>
</dbReference>
<feature type="domain" description="RING-type" evidence="8">
    <location>
        <begin position="37"/>
        <end position="85"/>
    </location>
</feature>
<dbReference type="AlphaFoldDB" id="A0A5C3L0D6"/>
<name>A0A5C3L0D6_COPMA</name>
<dbReference type="OrthoDB" id="1431934at2759"/>
<evidence type="ECO:0000259" key="9">
    <source>
        <dbReference type="PROSITE" id="PS51873"/>
    </source>
</evidence>
<dbReference type="SUPFAM" id="SSF57850">
    <property type="entry name" value="RING/U-box"/>
    <property type="match status" value="2"/>
</dbReference>
<dbReference type="InterPro" id="IPR018957">
    <property type="entry name" value="Znf_C3HC4_RING-type"/>
</dbReference>
<dbReference type="InterPro" id="IPR031127">
    <property type="entry name" value="E3_UB_ligase_RBR"/>
</dbReference>
<gene>
    <name evidence="10" type="ORF">FA15DRAFT_667755</name>
</gene>
<proteinExistence type="predicted"/>
<evidence type="ECO:0008006" key="12">
    <source>
        <dbReference type="Google" id="ProtNLM"/>
    </source>
</evidence>
<dbReference type="InterPro" id="IPR013083">
    <property type="entry name" value="Znf_RING/FYVE/PHD"/>
</dbReference>
<evidence type="ECO:0000259" key="8">
    <source>
        <dbReference type="PROSITE" id="PS50089"/>
    </source>
</evidence>
<keyword evidence="3" id="KW-0677">Repeat</keyword>
<dbReference type="InterPro" id="IPR017907">
    <property type="entry name" value="Znf_RING_CS"/>
</dbReference>
<evidence type="ECO:0000313" key="11">
    <source>
        <dbReference type="Proteomes" id="UP000307440"/>
    </source>
</evidence>
<dbReference type="PROSITE" id="PS00518">
    <property type="entry name" value="ZF_RING_1"/>
    <property type="match status" value="1"/>
</dbReference>
<dbReference type="GO" id="GO:0004842">
    <property type="term" value="F:ubiquitin-protein transferase activity"/>
    <property type="evidence" value="ECO:0007669"/>
    <property type="project" value="InterPro"/>
</dbReference>
<accession>A0A5C3L0D6</accession>
<dbReference type="CDD" id="cd22584">
    <property type="entry name" value="Rcat_RBR_unk"/>
    <property type="match status" value="1"/>
</dbReference>
<dbReference type="GO" id="GO:0008270">
    <property type="term" value="F:zinc ion binding"/>
    <property type="evidence" value="ECO:0007669"/>
    <property type="project" value="UniProtKB-KW"/>
</dbReference>
<dbReference type="Proteomes" id="UP000307440">
    <property type="component" value="Unassembled WGS sequence"/>
</dbReference>
<dbReference type="Pfam" id="PF22191">
    <property type="entry name" value="IBR_1"/>
    <property type="match status" value="1"/>
</dbReference>
<evidence type="ECO:0000256" key="4">
    <source>
        <dbReference type="ARBA" id="ARBA00022771"/>
    </source>
</evidence>
<feature type="domain" description="RING-type" evidence="9">
    <location>
        <begin position="33"/>
        <end position="252"/>
    </location>
</feature>
<keyword evidence="6" id="KW-0862">Zinc</keyword>
<evidence type="ECO:0000313" key="10">
    <source>
        <dbReference type="EMBL" id="TFK26257.1"/>
    </source>
</evidence>
<reference evidence="10 11" key="1">
    <citation type="journal article" date="2019" name="Nat. Ecol. Evol.">
        <title>Megaphylogeny resolves global patterns of mushroom evolution.</title>
        <authorList>
            <person name="Varga T."/>
            <person name="Krizsan K."/>
            <person name="Foldi C."/>
            <person name="Dima B."/>
            <person name="Sanchez-Garcia M."/>
            <person name="Sanchez-Ramirez S."/>
            <person name="Szollosi G.J."/>
            <person name="Szarkandi J.G."/>
            <person name="Papp V."/>
            <person name="Albert L."/>
            <person name="Andreopoulos W."/>
            <person name="Angelini C."/>
            <person name="Antonin V."/>
            <person name="Barry K.W."/>
            <person name="Bougher N.L."/>
            <person name="Buchanan P."/>
            <person name="Buyck B."/>
            <person name="Bense V."/>
            <person name="Catcheside P."/>
            <person name="Chovatia M."/>
            <person name="Cooper J."/>
            <person name="Damon W."/>
            <person name="Desjardin D."/>
            <person name="Finy P."/>
            <person name="Geml J."/>
            <person name="Haridas S."/>
            <person name="Hughes K."/>
            <person name="Justo A."/>
            <person name="Karasinski D."/>
            <person name="Kautmanova I."/>
            <person name="Kiss B."/>
            <person name="Kocsube S."/>
            <person name="Kotiranta H."/>
            <person name="LaButti K.M."/>
            <person name="Lechner B.E."/>
            <person name="Liimatainen K."/>
            <person name="Lipzen A."/>
            <person name="Lukacs Z."/>
            <person name="Mihaltcheva S."/>
            <person name="Morgado L.N."/>
            <person name="Niskanen T."/>
            <person name="Noordeloos M.E."/>
            <person name="Ohm R.A."/>
            <person name="Ortiz-Santana B."/>
            <person name="Ovrebo C."/>
            <person name="Racz N."/>
            <person name="Riley R."/>
            <person name="Savchenko A."/>
            <person name="Shiryaev A."/>
            <person name="Soop K."/>
            <person name="Spirin V."/>
            <person name="Szebenyi C."/>
            <person name="Tomsovsky M."/>
            <person name="Tulloss R.E."/>
            <person name="Uehling J."/>
            <person name="Grigoriev I.V."/>
            <person name="Vagvolgyi C."/>
            <person name="Papp T."/>
            <person name="Martin F.M."/>
            <person name="Miettinen O."/>
            <person name="Hibbett D.S."/>
            <person name="Nagy L.G."/>
        </authorList>
    </citation>
    <scope>NUCLEOTIDE SEQUENCE [LARGE SCALE GENOMIC DNA]</scope>
    <source>
        <strain evidence="10 11">CBS 121175</strain>
    </source>
</reference>
<protein>
    <recommendedName>
        <fullName evidence="12">RING-type domain-containing protein</fullName>
    </recommendedName>
</protein>
<organism evidence="10 11">
    <name type="scientific">Coprinopsis marcescibilis</name>
    <name type="common">Agaric fungus</name>
    <name type="synonym">Psathyrella marcescibilis</name>
    <dbReference type="NCBI Taxonomy" id="230819"/>
    <lineage>
        <taxon>Eukaryota</taxon>
        <taxon>Fungi</taxon>
        <taxon>Dikarya</taxon>
        <taxon>Basidiomycota</taxon>
        <taxon>Agaricomycotina</taxon>
        <taxon>Agaricomycetes</taxon>
        <taxon>Agaricomycetidae</taxon>
        <taxon>Agaricales</taxon>
        <taxon>Agaricineae</taxon>
        <taxon>Psathyrellaceae</taxon>
        <taxon>Coprinopsis</taxon>
    </lineage>
</organism>
<keyword evidence="4 7" id="KW-0863">Zinc-finger</keyword>
<dbReference type="STRING" id="230819.A0A5C3L0D6"/>
<evidence type="ECO:0000256" key="7">
    <source>
        <dbReference type="PROSITE-ProRule" id="PRU00175"/>
    </source>
</evidence>
<dbReference type="InterPro" id="IPR044066">
    <property type="entry name" value="TRIAD_supradom"/>
</dbReference>
<dbReference type="InterPro" id="IPR001841">
    <property type="entry name" value="Znf_RING"/>
</dbReference>
<keyword evidence="1" id="KW-0808">Transferase</keyword>
<dbReference type="Gene3D" id="3.30.40.10">
    <property type="entry name" value="Zinc/RING finger domain, C3HC4 (zinc finger)"/>
    <property type="match status" value="1"/>
</dbReference>
<dbReference type="GO" id="GO:0016567">
    <property type="term" value="P:protein ubiquitination"/>
    <property type="evidence" value="ECO:0007669"/>
    <property type="project" value="InterPro"/>
</dbReference>
<dbReference type="EMBL" id="ML210177">
    <property type="protein sequence ID" value="TFK26257.1"/>
    <property type="molecule type" value="Genomic_DNA"/>
</dbReference>
<dbReference type="SMART" id="SM00184">
    <property type="entry name" value="RING"/>
    <property type="match status" value="1"/>
</dbReference>
<evidence type="ECO:0000256" key="5">
    <source>
        <dbReference type="ARBA" id="ARBA00022786"/>
    </source>
</evidence>
<sequence length="264" mass="30275">MDPQPRASSYSDIFSVLEATTSDVNNANPCPLIREVCAVCFDEHHPDVVVRLPDCDHVFCSPCLLSHVRAKMEEGIYPIVCPVCSIDWSRRVEDKTHIDQRVLDNLREDFPDEEYGKFENLQLTMFAMELQCPGCKQCIKAAREDLDNVLLTCPVPSCGSVWCRACQKVISSCEKSHSCRPDRRFRRMMRLKRWRFCPGCHTPIQRAEGCPHMTCRVPGCRTHFCYRCGGTIWMPGHRGDAYDAASFHNKWCRVVFVFNSCSIQ</sequence>
<dbReference type="PROSITE" id="PS51873">
    <property type="entry name" value="TRIAD"/>
    <property type="match status" value="1"/>
</dbReference>
<dbReference type="PANTHER" id="PTHR11685">
    <property type="entry name" value="RBR FAMILY RING FINGER AND IBR DOMAIN-CONTAINING"/>
    <property type="match status" value="1"/>
</dbReference>
<dbReference type="Gene3D" id="1.20.120.1750">
    <property type="match status" value="1"/>
</dbReference>
<keyword evidence="5" id="KW-0833">Ubl conjugation pathway</keyword>
<keyword evidence="2" id="KW-0479">Metal-binding</keyword>